<feature type="repeat" description="WD" evidence="5">
    <location>
        <begin position="422"/>
        <end position="456"/>
    </location>
</feature>
<dbReference type="SUPFAM" id="SSF81837">
    <property type="entry name" value="BEACH domain"/>
    <property type="match status" value="1"/>
</dbReference>
<dbReference type="InterPro" id="IPR050865">
    <property type="entry name" value="BEACH_Domain"/>
</dbReference>
<evidence type="ECO:0000256" key="2">
    <source>
        <dbReference type="ARBA" id="ARBA00022737"/>
    </source>
</evidence>
<dbReference type="InterPro" id="IPR046851">
    <property type="entry name" value="NBCH_WD40"/>
</dbReference>
<keyword evidence="2" id="KW-0677">Repeat</keyword>
<dbReference type="GO" id="GO:0005829">
    <property type="term" value="C:cytosol"/>
    <property type="evidence" value="ECO:0007669"/>
    <property type="project" value="TreeGrafter"/>
</dbReference>
<dbReference type="InParanoid" id="A0A1Y1YNN6"/>
<dbReference type="GO" id="GO:0008104">
    <property type="term" value="P:intracellular protein localization"/>
    <property type="evidence" value="ECO:0007669"/>
    <property type="project" value="TreeGrafter"/>
</dbReference>
<evidence type="ECO:0000256" key="4">
    <source>
        <dbReference type="ARBA" id="ARBA00073334"/>
    </source>
</evidence>
<keyword evidence="8" id="KW-1185">Reference proteome</keyword>
<dbReference type="PROSITE" id="PS50197">
    <property type="entry name" value="BEACH"/>
    <property type="match status" value="1"/>
</dbReference>
<dbReference type="Pfam" id="PF02138">
    <property type="entry name" value="Beach"/>
    <property type="match status" value="1"/>
</dbReference>
<comment type="caution">
    <text evidence="7">The sequence shown here is derived from an EMBL/GenBank/DDBJ whole genome shotgun (WGS) entry which is preliminary data.</text>
</comment>
<evidence type="ECO:0000256" key="1">
    <source>
        <dbReference type="ARBA" id="ARBA00022574"/>
    </source>
</evidence>
<feature type="repeat" description="WD" evidence="5">
    <location>
        <begin position="473"/>
        <end position="514"/>
    </location>
</feature>
<evidence type="ECO:0000259" key="6">
    <source>
        <dbReference type="PROSITE" id="PS50197"/>
    </source>
</evidence>
<gene>
    <name evidence="7" type="ORF">K493DRAFT_313251</name>
</gene>
<protein>
    <recommendedName>
        <fullName evidence="4">Beige protein homolog 1</fullName>
    </recommendedName>
</protein>
<dbReference type="GO" id="GO:0019901">
    <property type="term" value="F:protein kinase binding"/>
    <property type="evidence" value="ECO:0007669"/>
    <property type="project" value="TreeGrafter"/>
</dbReference>
<dbReference type="Gene3D" id="2.130.10.10">
    <property type="entry name" value="YVTN repeat-like/Quinoprotein amine dehydrogenase"/>
    <property type="match status" value="1"/>
</dbReference>
<evidence type="ECO:0000313" key="7">
    <source>
        <dbReference type="EMBL" id="ORX99376.1"/>
    </source>
</evidence>
<evidence type="ECO:0000256" key="5">
    <source>
        <dbReference type="PROSITE-ProRule" id="PRU00221"/>
    </source>
</evidence>
<dbReference type="Proteomes" id="UP000193498">
    <property type="component" value="Unassembled WGS sequence"/>
</dbReference>
<dbReference type="PANTHER" id="PTHR13743">
    <property type="entry name" value="BEIGE/BEACH-RELATED"/>
    <property type="match status" value="1"/>
</dbReference>
<dbReference type="InterPro" id="IPR000409">
    <property type="entry name" value="BEACH_dom"/>
</dbReference>
<evidence type="ECO:0000256" key="3">
    <source>
        <dbReference type="ARBA" id="ARBA00054699"/>
    </source>
</evidence>
<dbReference type="InterPro" id="IPR036322">
    <property type="entry name" value="WD40_repeat_dom_sf"/>
</dbReference>
<dbReference type="GO" id="GO:0016020">
    <property type="term" value="C:membrane"/>
    <property type="evidence" value="ECO:0007669"/>
    <property type="project" value="TreeGrafter"/>
</dbReference>
<dbReference type="STRING" id="1314790.A0A1Y1YNN6"/>
<name>A0A1Y1YNN6_9FUNG</name>
<feature type="domain" description="BEACH" evidence="6">
    <location>
        <begin position="1"/>
        <end position="285"/>
    </location>
</feature>
<dbReference type="SUPFAM" id="SSF50978">
    <property type="entry name" value="WD40 repeat-like"/>
    <property type="match status" value="1"/>
</dbReference>
<dbReference type="InterPro" id="IPR015943">
    <property type="entry name" value="WD40/YVTN_repeat-like_dom_sf"/>
</dbReference>
<sequence>MLKNSNLTERWQRHEISNFDYLMQLNSIAGRTYNDLTQYFVFPWILVDYESEKLDLSDPNVYRDLSKPVGALNETRLQQFVERYNYFDDPCIPKFHYGTHYSSAASVAFYLIRLEPFTSIHLALQGGKFDHADRQFHSIPECWFNCTNASGDVKELIPEFFYMPEFLTNANRFDLGVKQTGARVDDVVLPGWAKSPEEFIRIHREALESDYVSENLHKWIDLIFGYKQRGEQAAKAHNLFYYLTYEGAVNLDNVQDPMERNAIESQIYHFGQTPTQLFVREHPRRCSRVPRYVPRNLFTSPNRYKKYMVNLRSKRISYIGICDLRASFSLDRQHQVVSIDQSGIISAHVYKETTSTDMAFSLEIDPMLESGRRISSPFCFEANITPRCFGCSNDGQYIFSGGHWDNTFKVVLVETGRVLRSVTGHDDIVTCLTLSEDGKTLVTGSRSTTLLSWNIEFDSGGSLIKDVAPKLTYYGHNNEVVCVAANSEYDVLVSGSKDGTCVVHSLRQGHYIRTLSPAYDDDASVNIVRISKHGNILIYSESQESASLHVFNINGRLLKSLVLLQHLNDIIFTHSGDYLIAADCHANVLIFRTYDLQFHYTFETLIPVYCISLSQSERQMFLGGDDGRLIVLSMNLKENPRE</sequence>
<dbReference type="PROSITE" id="PS50082">
    <property type="entry name" value="WD_REPEATS_2"/>
    <property type="match status" value="2"/>
</dbReference>
<dbReference type="InterPro" id="IPR001680">
    <property type="entry name" value="WD40_rpt"/>
</dbReference>
<evidence type="ECO:0000313" key="8">
    <source>
        <dbReference type="Proteomes" id="UP000193498"/>
    </source>
</evidence>
<dbReference type="FunFam" id="1.10.1540.10:FF:000001">
    <property type="entry name" value="neurobeachin isoform X1"/>
    <property type="match status" value="1"/>
</dbReference>
<dbReference type="PROSITE" id="PS50294">
    <property type="entry name" value="WD_REPEATS_REGION"/>
    <property type="match status" value="1"/>
</dbReference>
<dbReference type="PANTHER" id="PTHR13743:SF112">
    <property type="entry name" value="BEACH DOMAIN-CONTAINING PROTEIN"/>
    <property type="match status" value="1"/>
</dbReference>
<dbReference type="Gene3D" id="1.10.1540.10">
    <property type="entry name" value="BEACH domain"/>
    <property type="match status" value="1"/>
</dbReference>
<dbReference type="Pfam" id="PF20426">
    <property type="entry name" value="NBCH_WD40"/>
    <property type="match status" value="1"/>
</dbReference>
<dbReference type="AlphaFoldDB" id="A0A1Y1YNN6"/>
<dbReference type="InterPro" id="IPR036372">
    <property type="entry name" value="BEACH_dom_sf"/>
</dbReference>
<reference evidence="7 8" key="1">
    <citation type="submission" date="2016-07" db="EMBL/GenBank/DDBJ databases">
        <title>Pervasive Adenine N6-methylation of Active Genes in Fungi.</title>
        <authorList>
            <consortium name="DOE Joint Genome Institute"/>
            <person name="Mondo S.J."/>
            <person name="Dannebaum R.O."/>
            <person name="Kuo R.C."/>
            <person name="Labutti K."/>
            <person name="Haridas S."/>
            <person name="Kuo A."/>
            <person name="Salamov A."/>
            <person name="Ahrendt S.R."/>
            <person name="Lipzen A."/>
            <person name="Sullivan W."/>
            <person name="Andreopoulos W.B."/>
            <person name="Clum A."/>
            <person name="Lindquist E."/>
            <person name="Daum C."/>
            <person name="Ramamoorthy G.K."/>
            <person name="Gryganskyi A."/>
            <person name="Culley D."/>
            <person name="Magnuson J.K."/>
            <person name="James T.Y."/>
            <person name="O'Malley M.A."/>
            <person name="Stajich J.E."/>
            <person name="Spatafora J.W."/>
            <person name="Visel A."/>
            <person name="Grigoriev I.V."/>
        </authorList>
    </citation>
    <scope>NUCLEOTIDE SEQUENCE [LARGE SCALE GENOMIC DNA]</scope>
    <source>
        <strain evidence="7 8">CBS 931.73</strain>
    </source>
</reference>
<organism evidence="7 8">
    <name type="scientific">Basidiobolus meristosporus CBS 931.73</name>
    <dbReference type="NCBI Taxonomy" id="1314790"/>
    <lineage>
        <taxon>Eukaryota</taxon>
        <taxon>Fungi</taxon>
        <taxon>Fungi incertae sedis</taxon>
        <taxon>Zoopagomycota</taxon>
        <taxon>Entomophthoromycotina</taxon>
        <taxon>Basidiobolomycetes</taxon>
        <taxon>Basidiobolales</taxon>
        <taxon>Basidiobolaceae</taxon>
        <taxon>Basidiobolus</taxon>
    </lineage>
</organism>
<dbReference type="OrthoDB" id="26681at2759"/>
<accession>A0A1Y1YNN6</accession>
<comment type="function">
    <text evidence="3">May be involved in protein sorting and cell wall formation.</text>
</comment>
<dbReference type="SMART" id="SM00320">
    <property type="entry name" value="WD40"/>
    <property type="match status" value="4"/>
</dbReference>
<proteinExistence type="predicted"/>
<dbReference type="EMBL" id="MCFE01000098">
    <property type="protein sequence ID" value="ORX99376.1"/>
    <property type="molecule type" value="Genomic_DNA"/>
</dbReference>
<dbReference type="SMART" id="SM01026">
    <property type="entry name" value="Beach"/>
    <property type="match status" value="1"/>
</dbReference>
<keyword evidence="1 5" id="KW-0853">WD repeat</keyword>
<dbReference type="CDD" id="cd06071">
    <property type="entry name" value="Beach"/>
    <property type="match status" value="1"/>
</dbReference>